<dbReference type="GO" id="GO:0006508">
    <property type="term" value="P:proteolysis"/>
    <property type="evidence" value="ECO:0007669"/>
    <property type="project" value="UniProtKB-KW"/>
</dbReference>
<comment type="subcellular location">
    <subcellularLocation>
        <location evidence="1">Membrane</location>
        <topology evidence="1">Multi-pass membrane protein</topology>
    </subcellularLocation>
</comment>
<dbReference type="GO" id="GO:0008233">
    <property type="term" value="F:peptidase activity"/>
    <property type="evidence" value="ECO:0007669"/>
    <property type="project" value="UniProtKB-KW"/>
</dbReference>
<reference evidence="10" key="1">
    <citation type="journal article" date="2019" name="Int. J. Syst. Evol. Microbiol.">
        <title>The Global Catalogue of Microorganisms (GCM) 10K type strain sequencing project: providing services to taxonomists for standard genome sequencing and annotation.</title>
        <authorList>
            <consortium name="The Broad Institute Genomics Platform"/>
            <consortium name="The Broad Institute Genome Sequencing Center for Infectious Disease"/>
            <person name="Wu L."/>
            <person name="Ma J."/>
        </authorList>
    </citation>
    <scope>NUCLEOTIDE SEQUENCE [LARGE SCALE GENOMIC DNA]</scope>
    <source>
        <strain evidence="10">NBRC 105830</strain>
    </source>
</reference>
<dbReference type="Pfam" id="PF01694">
    <property type="entry name" value="Rhomboid"/>
    <property type="match status" value="1"/>
</dbReference>
<evidence type="ECO:0000313" key="9">
    <source>
        <dbReference type="EMBL" id="GMA21558.1"/>
    </source>
</evidence>
<evidence type="ECO:0000256" key="4">
    <source>
        <dbReference type="ARBA" id="ARBA00022801"/>
    </source>
</evidence>
<evidence type="ECO:0000313" key="10">
    <source>
        <dbReference type="Proteomes" id="UP001157109"/>
    </source>
</evidence>
<evidence type="ECO:0000256" key="1">
    <source>
        <dbReference type="ARBA" id="ARBA00004141"/>
    </source>
</evidence>
<dbReference type="InterPro" id="IPR022764">
    <property type="entry name" value="Peptidase_S54_rhomboid_dom"/>
</dbReference>
<feature type="transmembrane region" description="Helical" evidence="7">
    <location>
        <begin position="268"/>
        <end position="287"/>
    </location>
</feature>
<keyword evidence="3 7" id="KW-0812">Transmembrane</keyword>
<feature type="domain" description="Peptidase S54 rhomboid" evidence="8">
    <location>
        <begin position="112"/>
        <end position="253"/>
    </location>
</feature>
<dbReference type="InterPro" id="IPR035952">
    <property type="entry name" value="Rhomboid-like_sf"/>
</dbReference>
<keyword evidence="6 7" id="KW-0472">Membrane</keyword>
<dbReference type="EMBL" id="BSUJ01000001">
    <property type="protein sequence ID" value="GMA21558.1"/>
    <property type="molecule type" value="Genomic_DNA"/>
</dbReference>
<keyword evidence="5 7" id="KW-1133">Transmembrane helix</keyword>
<dbReference type="PANTHER" id="PTHR43731">
    <property type="entry name" value="RHOMBOID PROTEASE"/>
    <property type="match status" value="1"/>
</dbReference>
<keyword evidence="10" id="KW-1185">Reference proteome</keyword>
<comment type="similarity">
    <text evidence="2">Belongs to the peptidase S54 family.</text>
</comment>
<feature type="transmembrane region" description="Helical" evidence="7">
    <location>
        <begin position="214"/>
        <end position="232"/>
    </location>
</feature>
<keyword evidence="9" id="KW-0645">Protease</keyword>
<protein>
    <submittedName>
        <fullName evidence="9">Rhomboid family intramembrane serine protease</fullName>
    </submittedName>
</protein>
<evidence type="ECO:0000256" key="2">
    <source>
        <dbReference type="ARBA" id="ARBA00009045"/>
    </source>
</evidence>
<dbReference type="RefSeq" id="WP_241443477.1">
    <property type="nucleotide sequence ID" value="NZ_BSUJ01000001.1"/>
</dbReference>
<feature type="transmembrane region" description="Helical" evidence="7">
    <location>
        <begin position="150"/>
        <end position="171"/>
    </location>
</feature>
<dbReference type="InterPro" id="IPR050925">
    <property type="entry name" value="Rhomboid_protease_S54"/>
</dbReference>
<feature type="transmembrane region" description="Helical" evidence="7">
    <location>
        <begin position="183"/>
        <end position="207"/>
    </location>
</feature>
<comment type="caution">
    <text evidence="9">The sequence shown here is derived from an EMBL/GenBank/DDBJ whole genome shotgun (WGS) entry which is preliminary data.</text>
</comment>
<feature type="transmembrane region" description="Helical" evidence="7">
    <location>
        <begin position="78"/>
        <end position="96"/>
    </location>
</feature>
<name>A0ABQ6HUM0_9MICO</name>
<evidence type="ECO:0000256" key="6">
    <source>
        <dbReference type="ARBA" id="ARBA00023136"/>
    </source>
</evidence>
<dbReference type="PANTHER" id="PTHR43731:SF14">
    <property type="entry name" value="PRESENILIN-ASSOCIATED RHOMBOID-LIKE PROTEIN, MITOCHONDRIAL"/>
    <property type="match status" value="1"/>
</dbReference>
<gene>
    <name evidence="9" type="ORF">GCM10025862_35790</name>
</gene>
<dbReference type="SUPFAM" id="SSF144091">
    <property type="entry name" value="Rhomboid-like"/>
    <property type="match status" value="1"/>
</dbReference>
<dbReference type="Gene3D" id="1.20.1540.10">
    <property type="entry name" value="Rhomboid-like"/>
    <property type="match status" value="1"/>
</dbReference>
<evidence type="ECO:0000256" key="5">
    <source>
        <dbReference type="ARBA" id="ARBA00022989"/>
    </source>
</evidence>
<proteinExistence type="inferred from homology"/>
<dbReference type="Proteomes" id="UP001157109">
    <property type="component" value="Unassembled WGS sequence"/>
</dbReference>
<feature type="transmembrane region" description="Helical" evidence="7">
    <location>
        <begin position="116"/>
        <end position="138"/>
    </location>
</feature>
<evidence type="ECO:0000256" key="3">
    <source>
        <dbReference type="ARBA" id="ARBA00022692"/>
    </source>
</evidence>
<evidence type="ECO:0000256" key="7">
    <source>
        <dbReference type="SAM" id="Phobius"/>
    </source>
</evidence>
<sequence>MSDLTAPGGDDQVVPTCPRHPDVISYVRCARCGRPTCPTCQRQAPVGIQCVDCVRESAKNVRRPQSPYGGAVVERPTVTYALIATCVVVYLGQMLVPGLDRQVLFAPVIGESQPWRFITAAFAHGSLVHIGFNMLCLYQFGDALERALGHWRYLTVYLISALGGSVGYLLLSSPVVTASQPTSSWYTPVVGASGAVFGLFGAMIVLALKAGSDIRGLLVFLALNGALGFILPNVAWQAHLGGLITGAACAGVVLLADRGAARGRSLQWLGLAAIAALLVAATVVKYASVSSVPVLGA</sequence>
<accession>A0ABQ6HUM0</accession>
<keyword evidence="4" id="KW-0378">Hydrolase</keyword>
<organism evidence="9 10">
    <name type="scientific">Arsenicicoccus piscis</name>
    <dbReference type="NCBI Taxonomy" id="673954"/>
    <lineage>
        <taxon>Bacteria</taxon>
        <taxon>Bacillati</taxon>
        <taxon>Actinomycetota</taxon>
        <taxon>Actinomycetes</taxon>
        <taxon>Micrococcales</taxon>
        <taxon>Intrasporangiaceae</taxon>
        <taxon>Arsenicicoccus</taxon>
    </lineage>
</organism>
<evidence type="ECO:0000259" key="8">
    <source>
        <dbReference type="Pfam" id="PF01694"/>
    </source>
</evidence>
<feature type="transmembrane region" description="Helical" evidence="7">
    <location>
        <begin position="238"/>
        <end position="256"/>
    </location>
</feature>